<evidence type="ECO:0000313" key="8">
    <source>
        <dbReference type="Proteomes" id="UP000273786"/>
    </source>
</evidence>
<evidence type="ECO:0000256" key="4">
    <source>
        <dbReference type="PROSITE-ProRule" id="PRU00433"/>
    </source>
</evidence>
<feature type="transmembrane region" description="Helical" evidence="5">
    <location>
        <begin position="177"/>
        <end position="197"/>
    </location>
</feature>
<keyword evidence="3 4" id="KW-0408">Iron</keyword>
<reference evidence="7 8" key="1">
    <citation type="submission" date="2018-11" db="EMBL/GenBank/DDBJ databases">
        <title>the genome of Mesorhizobium tamadayense DSM 28320.</title>
        <authorList>
            <person name="Gao J."/>
        </authorList>
    </citation>
    <scope>NUCLEOTIDE SEQUENCE [LARGE SCALE GENOMIC DNA]</scope>
    <source>
        <strain evidence="7 8">DSM 28320</strain>
    </source>
</reference>
<dbReference type="RefSeq" id="WP_124996874.1">
    <property type="nucleotide sequence ID" value="NZ_RQXT01000007.1"/>
</dbReference>
<dbReference type="InterPro" id="IPR010389">
    <property type="entry name" value="Urate_ox_N"/>
</dbReference>
<feature type="transmembrane region" description="Helical" evidence="5">
    <location>
        <begin position="87"/>
        <end position="105"/>
    </location>
</feature>
<evidence type="ECO:0000256" key="5">
    <source>
        <dbReference type="SAM" id="Phobius"/>
    </source>
</evidence>
<dbReference type="GO" id="GO:0046872">
    <property type="term" value="F:metal ion binding"/>
    <property type="evidence" value="ECO:0007669"/>
    <property type="project" value="UniProtKB-KW"/>
</dbReference>
<keyword evidence="2 4" id="KW-0479">Metal-binding</keyword>
<keyword evidence="8" id="KW-1185">Reference proteome</keyword>
<feature type="transmembrane region" description="Helical" evidence="5">
    <location>
        <begin position="152"/>
        <end position="171"/>
    </location>
</feature>
<name>A0A3P3G0H5_9HYPH</name>
<feature type="transmembrane region" description="Helical" evidence="5">
    <location>
        <begin position="117"/>
        <end position="140"/>
    </location>
</feature>
<organism evidence="7 8">
    <name type="scientific">Mesorhizobium tamadayense</name>
    <dbReference type="NCBI Taxonomy" id="425306"/>
    <lineage>
        <taxon>Bacteria</taxon>
        <taxon>Pseudomonadati</taxon>
        <taxon>Pseudomonadota</taxon>
        <taxon>Alphaproteobacteria</taxon>
        <taxon>Hyphomicrobiales</taxon>
        <taxon>Phyllobacteriaceae</taxon>
        <taxon>Mesorhizobium</taxon>
    </lineage>
</organism>
<dbReference type="GO" id="GO:0020037">
    <property type="term" value="F:heme binding"/>
    <property type="evidence" value="ECO:0007669"/>
    <property type="project" value="InterPro"/>
</dbReference>
<feature type="transmembrane region" description="Helical" evidence="5">
    <location>
        <begin position="252"/>
        <end position="271"/>
    </location>
</feature>
<accession>A0A3P3G0H5</accession>
<keyword evidence="5" id="KW-1133">Transmembrane helix</keyword>
<dbReference type="PROSITE" id="PS51007">
    <property type="entry name" value="CYTC"/>
    <property type="match status" value="1"/>
</dbReference>
<dbReference type="EMBL" id="RQXT01000007">
    <property type="protein sequence ID" value="RRI04366.1"/>
    <property type="molecule type" value="Genomic_DNA"/>
</dbReference>
<dbReference type="SUPFAM" id="SSF46626">
    <property type="entry name" value="Cytochrome c"/>
    <property type="match status" value="1"/>
</dbReference>
<evidence type="ECO:0000256" key="2">
    <source>
        <dbReference type="ARBA" id="ARBA00022723"/>
    </source>
</evidence>
<dbReference type="InterPro" id="IPR009056">
    <property type="entry name" value="Cyt_c-like_dom"/>
</dbReference>
<dbReference type="OrthoDB" id="9787495at2"/>
<evidence type="ECO:0000259" key="6">
    <source>
        <dbReference type="PROSITE" id="PS51007"/>
    </source>
</evidence>
<gene>
    <name evidence="7" type="ORF">EH240_07785</name>
</gene>
<feature type="transmembrane region" description="Helical" evidence="5">
    <location>
        <begin position="283"/>
        <end position="300"/>
    </location>
</feature>
<keyword evidence="1 4" id="KW-0349">Heme</keyword>
<protein>
    <submittedName>
        <fullName evidence="7">Cysteine desulfurase</fullName>
    </submittedName>
</protein>
<feature type="domain" description="Cytochrome c" evidence="6">
    <location>
        <begin position="312"/>
        <end position="407"/>
    </location>
</feature>
<sequence>MTDFAIFWDWLSFAVRWLHVITGIAWIGSSFYFVALDLGLRQRPGLPAGAFGEEWQVHGGGFYHIQKYLVAPAEMPEHLTWFKWESYATWLSGFAMLCVVYYAGADLFLIDPNVLNISVPVGILLSLATIGVGWIVYDLLCRSPLGKSDTGLMLVLYCVLVFIAWGLTHLFTGRAAFLHLGAITATIMSANVFMVIIPNQKIVVADLIAGRKPDPKYGKIAKQRSLHNNYLTLPVLFLMLSNHYPLAFGTEFNWVIASLVFIIGVLIRHYFNTVHARKGNPTWTWLGAAVLFMIIIWLSTVPKVLTGEPKTSAASAAAQVYMASAHFPAVRDTVLGRCSMCHAEEPVYEGIYHAPKDVLLDTDQRIAEHAREIYLQAGRAHAMPPANVTQITDQERALLAAWFEGAGK</sequence>
<keyword evidence="5" id="KW-0812">Transmembrane</keyword>
<dbReference type="Proteomes" id="UP000273786">
    <property type="component" value="Unassembled WGS sequence"/>
</dbReference>
<dbReference type="AlphaFoldDB" id="A0A3P3G0H5"/>
<keyword evidence="5" id="KW-0472">Membrane</keyword>
<feature type="transmembrane region" description="Helical" evidence="5">
    <location>
        <begin position="17"/>
        <end position="36"/>
    </location>
</feature>
<evidence type="ECO:0000256" key="3">
    <source>
        <dbReference type="ARBA" id="ARBA00023004"/>
    </source>
</evidence>
<comment type="caution">
    <text evidence="7">The sequence shown here is derived from an EMBL/GenBank/DDBJ whole genome shotgun (WGS) entry which is preliminary data.</text>
</comment>
<proteinExistence type="predicted"/>
<dbReference type="InterPro" id="IPR036909">
    <property type="entry name" value="Cyt_c-like_dom_sf"/>
</dbReference>
<dbReference type="Pfam" id="PF06181">
    <property type="entry name" value="Urate_ox_N"/>
    <property type="match status" value="1"/>
</dbReference>
<dbReference type="GO" id="GO:0009055">
    <property type="term" value="F:electron transfer activity"/>
    <property type="evidence" value="ECO:0007669"/>
    <property type="project" value="InterPro"/>
</dbReference>
<evidence type="ECO:0000313" key="7">
    <source>
        <dbReference type="EMBL" id="RRI04366.1"/>
    </source>
</evidence>
<evidence type="ECO:0000256" key="1">
    <source>
        <dbReference type="ARBA" id="ARBA00022617"/>
    </source>
</evidence>